<sequence>MKIQLEKDRGDILLTQLKLDLLVDERKELERIHDFYTGQVDRSQADLLVNVDIKLQVEIRDFANQVTKLHHDTILFYDGIQRNSEHYNRYTDSYYRDRNVSIRSILRY</sequence>
<gene>
    <name evidence="1" type="ORF">FAZ15_00490</name>
</gene>
<dbReference type="OrthoDB" id="702743at2"/>
<evidence type="ECO:0000313" key="2">
    <source>
        <dbReference type="Proteomes" id="UP000306808"/>
    </source>
</evidence>
<dbReference type="RefSeq" id="WP_136899070.1">
    <property type="nucleotide sequence ID" value="NZ_SUME01000001.1"/>
</dbReference>
<dbReference type="AlphaFoldDB" id="A0A4U0PIU3"/>
<dbReference type="Proteomes" id="UP000306808">
    <property type="component" value="Unassembled WGS sequence"/>
</dbReference>
<name>A0A4U0PIU3_9SPHI</name>
<organism evidence="1 2">
    <name type="scientific">Sphingobacterium olei</name>
    <dbReference type="NCBI Taxonomy" id="2571155"/>
    <lineage>
        <taxon>Bacteria</taxon>
        <taxon>Pseudomonadati</taxon>
        <taxon>Bacteroidota</taxon>
        <taxon>Sphingobacteriia</taxon>
        <taxon>Sphingobacteriales</taxon>
        <taxon>Sphingobacteriaceae</taxon>
        <taxon>Sphingobacterium</taxon>
    </lineage>
</organism>
<evidence type="ECO:0000313" key="1">
    <source>
        <dbReference type="EMBL" id="TJZ62824.1"/>
    </source>
</evidence>
<keyword evidence="2" id="KW-1185">Reference proteome</keyword>
<comment type="caution">
    <text evidence="1">The sequence shown here is derived from an EMBL/GenBank/DDBJ whole genome shotgun (WGS) entry which is preliminary data.</text>
</comment>
<proteinExistence type="predicted"/>
<reference evidence="1 2" key="1">
    <citation type="submission" date="2019-04" db="EMBL/GenBank/DDBJ databases">
        <title>Sphingobacterium olei sp. nov., isolated from oil-contaminated soil.</title>
        <authorList>
            <person name="Liu B."/>
        </authorList>
    </citation>
    <scope>NUCLEOTIDE SEQUENCE [LARGE SCALE GENOMIC DNA]</scope>
    <source>
        <strain evidence="1 2">HAL-9</strain>
    </source>
</reference>
<accession>A0A4U0PIU3</accession>
<protein>
    <submittedName>
        <fullName evidence="1">Uncharacterized protein</fullName>
    </submittedName>
</protein>
<dbReference type="EMBL" id="SUME01000001">
    <property type="protein sequence ID" value="TJZ62824.1"/>
    <property type="molecule type" value="Genomic_DNA"/>
</dbReference>